<name>A0ABN8QFD9_9CNID</name>
<gene>
    <name evidence="2" type="ORF">PLOB_00005838</name>
</gene>
<feature type="compositionally biased region" description="Basic and acidic residues" evidence="1">
    <location>
        <begin position="134"/>
        <end position="152"/>
    </location>
</feature>
<comment type="caution">
    <text evidence="2">The sequence shown here is derived from an EMBL/GenBank/DDBJ whole genome shotgun (WGS) entry which is preliminary data.</text>
</comment>
<feature type="region of interest" description="Disordered" evidence="1">
    <location>
        <begin position="115"/>
        <end position="231"/>
    </location>
</feature>
<feature type="region of interest" description="Disordered" evidence="1">
    <location>
        <begin position="61"/>
        <end position="83"/>
    </location>
</feature>
<feature type="compositionally biased region" description="Low complexity" evidence="1">
    <location>
        <begin position="191"/>
        <end position="203"/>
    </location>
</feature>
<sequence length="231" mass="25612">MAVTSTSHSCFMWKVKRDEGHRGKEEEEEGDEKVVKSHIQSTEDEISKLCQDFKVEEMFSPVETSNPTKPGRNEGEIQMTPTTKKNYMEMTPGKWKAFQMGYSYALKQSVIAKGNDCSNVNTETSDNDSDSEEETRSERADKQPSECSKADDCQELSQASDGIEYNSHITGAIGVTQRVPKEQQGNRATRQQGQQGNKGNKGNKATRATMATGQPWQTGQQGNQSNKGNKG</sequence>
<proteinExistence type="predicted"/>
<dbReference type="Proteomes" id="UP001159405">
    <property type="component" value="Unassembled WGS sequence"/>
</dbReference>
<evidence type="ECO:0000256" key="1">
    <source>
        <dbReference type="SAM" id="MobiDB-lite"/>
    </source>
</evidence>
<reference evidence="2 3" key="1">
    <citation type="submission" date="2022-05" db="EMBL/GenBank/DDBJ databases">
        <authorList>
            <consortium name="Genoscope - CEA"/>
            <person name="William W."/>
        </authorList>
    </citation>
    <scope>NUCLEOTIDE SEQUENCE [LARGE SCALE GENOMIC DNA]</scope>
</reference>
<evidence type="ECO:0000313" key="3">
    <source>
        <dbReference type="Proteomes" id="UP001159405"/>
    </source>
</evidence>
<dbReference type="EMBL" id="CALNXK010000126">
    <property type="protein sequence ID" value="CAH3163480.1"/>
    <property type="molecule type" value="Genomic_DNA"/>
</dbReference>
<organism evidence="2 3">
    <name type="scientific">Porites lobata</name>
    <dbReference type="NCBI Taxonomy" id="104759"/>
    <lineage>
        <taxon>Eukaryota</taxon>
        <taxon>Metazoa</taxon>
        <taxon>Cnidaria</taxon>
        <taxon>Anthozoa</taxon>
        <taxon>Hexacorallia</taxon>
        <taxon>Scleractinia</taxon>
        <taxon>Fungiina</taxon>
        <taxon>Poritidae</taxon>
        <taxon>Porites</taxon>
    </lineage>
</organism>
<feature type="non-terminal residue" evidence="2">
    <location>
        <position position="231"/>
    </location>
</feature>
<keyword evidence="3" id="KW-1185">Reference proteome</keyword>
<protein>
    <submittedName>
        <fullName evidence="2">Uncharacterized protein</fullName>
    </submittedName>
</protein>
<feature type="region of interest" description="Disordered" evidence="1">
    <location>
        <begin position="17"/>
        <end position="36"/>
    </location>
</feature>
<evidence type="ECO:0000313" key="2">
    <source>
        <dbReference type="EMBL" id="CAH3163480.1"/>
    </source>
</evidence>
<accession>A0ABN8QFD9</accession>
<feature type="compositionally biased region" description="Polar residues" evidence="1">
    <location>
        <begin position="209"/>
        <end position="231"/>
    </location>
</feature>